<dbReference type="PROSITE" id="PS51192">
    <property type="entry name" value="HELICASE_ATP_BIND_1"/>
    <property type="match status" value="1"/>
</dbReference>
<feature type="region of interest" description="Disordered" evidence="7">
    <location>
        <begin position="155"/>
        <end position="185"/>
    </location>
</feature>
<feature type="compositionally biased region" description="Low complexity" evidence="7">
    <location>
        <begin position="159"/>
        <end position="172"/>
    </location>
</feature>
<reference evidence="12" key="1">
    <citation type="journal article" date="2010" name="Genome Biol.">
        <title>Genome sequence of the necrotrophic plant pathogen Pythium ultimum reveals original pathogenicity mechanisms and effector repertoire.</title>
        <authorList>
            <person name="Levesque C.A."/>
            <person name="Brouwer H."/>
            <person name="Cano L."/>
            <person name="Hamilton J.P."/>
            <person name="Holt C."/>
            <person name="Huitema E."/>
            <person name="Raffaele S."/>
            <person name="Robideau G.P."/>
            <person name="Thines M."/>
            <person name="Win J."/>
            <person name="Zerillo M.M."/>
            <person name="Beakes G.W."/>
            <person name="Boore J.L."/>
            <person name="Busam D."/>
            <person name="Dumas B."/>
            <person name="Ferriera S."/>
            <person name="Fuerstenberg S.I."/>
            <person name="Gachon C.M."/>
            <person name="Gaulin E."/>
            <person name="Govers F."/>
            <person name="Grenville-Briggs L."/>
            <person name="Horner N."/>
            <person name="Hostetler J."/>
            <person name="Jiang R.H."/>
            <person name="Johnson J."/>
            <person name="Krajaejun T."/>
            <person name="Lin H."/>
            <person name="Meijer H.J."/>
            <person name="Moore B."/>
            <person name="Morris P."/>
            <person name="Phuntmart V."/>
            <person name="Puiu D."/>
            <person name="Shetty J."/>
            <person name="Stajich J.E."/>
            <person name="Tripathy S."/>
            <person name="Wawra S."/>
            <person name="van West P."/>
            <person name="Whitty B.R."/>
            <person name="Coutinho P.M."/>
            <person name="Henrissat B."/>
            <person name="Martin F."/>
            <person name="Thomas P.D."/>
            <person name="Tyler B.M."/>
            <person name="De Vries R.P."/>
            <person name="Kamoun S."/>
            <person name="Yandell M."/>
            <person name="Tisserat N."/>
            <person name="Buell C.R."/>
        </authorList>
    </citation>
    <scope>NUCLEOTIDE SEQUENCE</scope>
    <source>
        <strain evidence="12">DAOM:BR144</strain>
    </source>
</reference>
<evidence type="ECO:0000256" key="2">
    <source>
        <dbReference type="ARBA" id="ARBA00022801"/>
    </source>
</evidence>
<dbReference type="GO" id="GO:0016787">
    <property type="term" value="F:hydrolase activity"/>
    <property type="evidence" value="ECO:0007669"/>
    <property type="project" value="UniProtKB-KW"/>
</dbReference>
<keyword evidence="3" id="KW-0347">Helicase</keyword>
<dbReference type="InterPro" id="IPR050628">
    <property type="entry name" value="SNF2_RAD54_helicase_TF"/>
</dbReference>
<evidence type="ECO:0008006" key="13">
    <source>
        <dbReference type="Google" id="ProtNLM"/>
    </source>
</evidence>
<dbReference type="CDD" id="cd18008">
    <property type="entry name" value="DEXDc_SHPRH-like"/>
    <property type="match status" value="1"/>
</dbReference>
<keyword evidence="6" id="KW-0175">Coiled coil</keyword>
<keyword evidence="12" id="KW-1185">Reference proteome</keyword>
<sequence length="1160" mass="129957">MAPPPPPRVVIDLTAGPMTDESDGERLPATPTSDTHVAVSDDSGAVYCQTIEVLAPLYVEIKARTAAMRDGDVAVFPVTFQRTEADWIKIVFPHVSLSPTNFQSPPLEKELACVNSTADGCRNCRFAQLLRGLLVLIEKRVFIVNAKYIVSSPAKRNAGDAPNANSAAANSATQRTKSNPGPPPIATIQLSVQLNERAPKSIHLQEFDFVISHLQPAILSVVGYTRVKQKNPNAAEDAVKHAKQSSCHVMGCNLHQNDGKLPGLTSEKLFLNDVFQSLTAPADMNQMEIRDDATYLKRMKQPQREVIITDLPITALQLLVRMMNARDLAALSGVCSLFQHLSYEVAPGLNLVLYRHQQKALKFLLYREAPPSARTAAIPHPFMFPPVRQPNTPISIDLVDGRILQEPTPVAQDSCGGLFCDEPGLGKTITMLALLLRTKGQRVKAVAAPRAVERDGPLSRLRSSEARGRTVLPHTLIKSASTLIIVPDPLVEHWKYQIETHVEPGALNVYIDNGKKLPTCQQLATYDVVITSFTRLAQEWKWNRPVSALEARAPERYGFEDTARFIDGEIRGELSALLRIHWVRVVVDEGHKLGGTTETSQMRMARVFHAEKRWVMTGTPTPNTLQSADLRHMHGLLVFLQDAPYGNPDGKAWLKAVAKPFERNEPIAFLRIKHLLSRIMMRHTKRSIRDILPDPIRGVAIIDPTPKEYDVYNAVAASVRANLVATNYDPKYPGRLHWDSLLNPMNRKYAKQVVSNLRVATCGGMNMAILLTPAALVEAVNYAKDKTQIEGDRLTTVLEYINKAQESGMSTPCGRCNRRFKLLMVIPCGHLCCADCTGDCMESMGPHCPICNVVFDFEIFQELQPGFEFTTEGFGPLDDLTQQGAAARIAQRARDEERRENLRAWQEQQRNGEARVPRPFLAINYLRDFDIVDASKALYVVARVKELKQEYANAYAETSNSRTYAPRHLKAIVFSQFNEHIWSVKIAFAQQGIPTADFIGGVSSVHRMKNLATFRNDPTVNVLLLTEMGSHGLDLSFVTHMFLMEEIWDKSLEKQVVSRAHRMGARQAVVVEQLVMRDTIEGLLLRMNDQVLKRQERRLEAEEAEMEMEMALRYEGQLQQQQRHSNKLNGTGNLEGTFRPHHKSKKRHHQKVCVATQRRE</sequence>
<reference evidence="11" key="3">
    <citation type="submission" date="2015-02" db="UniProtKB">
        <authorList>
            <consortium name="EnsemblProtists"/>
        </authorList>
    </citation>
    <scope>IDENTIFICATION</scope>
    <source>
        <strain evidence="11">DAOM BR144</strain>
    </source>
</reference>
<dbReference type="PROSITE" id="PS51194">
    <property type="entry name" value="HELICASE_CTER"/>
    <property type="match status" value="1"/>
</dbReference>
<evidence type="ECO:0000313" key="11">
    <source>
        <dbReference type="EnsemblProtists" id="PYU1_T000994"/>
    </source>
</evidence>
<dbReference type="OMA" id="SRIMMRH"/>
<evidence type="ECO:0000256" key="6">
    <source>
        <dbReference type="SAM" id="Coils"/>
    </source>
</evidence>
<dbReference type="CDD" id="cd16449">
    <property type="entry name" value="RING-HC"/>
    <property type="match status" value="1"/>
</dbReference>
<evidence type="ECO:0000256" key="7">
    <source>
        <dbReference type="SAM" id="MobiDB-lite"/>
    </source>
</evidence>
<feature type="domain" description="Helicase ATP-binding" evidence="9">
    <location>
        <begin position="408"/>
        <end position="638"/>
    </location>
</feature>
<keyword evidence="5" id="KW-0863">Zinc-finger</keyword>
<keyword evidence="5" id="KW-0862">Zinc</keyword>
<evidence type="ECO:0000256" key="1">
    <source>
        <dbReference type="ARBA" id="ARBA00022741"/>
    </source>
</evidence>
<evidence type="ECO:0000256" key="5">
    <source>
        <dbReference type="PROSITE-ProRule" id="PRU00175"/>
    </source>
</evidence>
<organism evidence="11 12">
    <name type="scientific">Globisporangium ultimum (strain ATCC 200006 / CBS 805.95 / DAOM BR144)</name>
    <name type="common">Pythium ultimum</name>
    <dbReference type="NCBI Taxonomy" id="431595"/>
    <lineage>
        <taxon>Eukaryota</taxon>
        <taxon>Sar</taxon>
        <taxon>Stramenopiles</taxon>
        <taxon>Oomycota</taxon>
        <taxon>Peronosporomycetes</taxon>
        <taxon>Pythiales</taxon>
        <taxon>Pythiaceae</taxon>
        <taxon>Globisporangium</taxon>
    </lineage>
</organism>
<keyword evidence="4" id="KW-0067">ATP-binding</keyword>
<dbReference type="GO" id="GO:0006281">
    <property type="term" value="P:DNA repair"/>
    <property type="evidence" value="ECO:0007669"/>
    <property type="project" value="TreeGrafter"/>
</dbReference>
<dbReference type="PROSITE" id="PS50089">
    <property type="entry name" value="ZF_RING_2"/>
    <property type="match status" value="1"/>
</dbReference>
<dbReference type="PANTHER" id="PTHR45626:SF14">
    <property type="entry name" value="ATP-DEPENDENT DNA HELICASE (EUROFUNG)"/>
    <property type="match status" value="1"/>
</dbReference>
<dbReference type="GO" id="GO:0008270">
    <property type="term" value="F:zinc ion binding"/>
    <property type="evidence" value="ECO:0007669"/>
    <property type="project" value="UniProtKB-KW"/>
</dbReference>
<dbReference type="STRING" id="431595.K3W7Q3"/>
<evidence type="ECO:0000259" key="9">
    <source>
        <dbReference type="PROSITE" id="PS51192"/>
    </source>
</evidence>
<keyword evidence="5" id="KW-0479">Metal-binding</keyword>
<evidence type="ECO:0000313" key="12">
    <source>
        <dbReference type="Proteomes" id="UP000019132"/>
    </source>
</evidence>
<dbReference type="GO" id="GO:0008094">
    <property type="term" value="F:ATP-dependent activity, acting on DNA"/>
    <property type="evidence" value="ECO:0007669"/>
    <property type="project" value="TreeGrafter"/>
</dbReference>
<evidence type="ECO:0000259" key="10">
    <source>
        <dbReference type="PROSITE" id="PS51194"/>
    </source>
</evidence>
<dbReference type="Pfam" id="PF00271">
    <property type="entry name" value="Helicase_C"/>
    <property type="match status" value="1"/>
</dbReference>
<dbReference type="Proteomes" id="UP000019132">
    <property type="component" value="Unassembled WGS sequence"/>
</dbReference>
<dbReference type="Gene3D" id="3.40.50.10810">
    <property type="entry name" value="Tandem AAA-ATPase domain"/>
    <property type="match status" value="1"/>
</dbReference>
<keyword evidence="1" id="KW-0547">Nucleotide-binding</keyword>
<evidence type="ECO:0000259" key="8">
    <source>
        <dbReference type="PROSITE" id="PS50089"/>
    </source>
</evidence>
<feature type="domain" description="RING-type" evidence="8">
    <location>
        <begin position="813"/>
        <end position="852"/>
    </location>
</feature>
<dbReference type="GO" id="GO:0005634">
    <property type="term" value="C:nucleus"/>
    <property type="evidence" value="ECO:0007669"/>
    <property type="project" value="TreeGrafter"/>
</dbReference>
<dbReference type="Pfam" id="PF00176">
    <property type="entry name" value="SNF2-rel_dom"/>
    <property type="match status" value="1"/>
</dbReference>
<dbReference type="SUPFAM" id="SSF52540">
    <property type="entry name" value="P-loop containing nucleoside triphosphate hydrolases"/>
    <property type="match status" value="2"/>
</dbReference>
<dbReference type="GO" id="GO:0005524">
    <property type="term" value="F:ATP binding"/>
    <property type="evidence" value="ECO:0007669"/>
    <property type="project" value="UniProtKB-KW"/>
</dbReference>
<dbReference type="InterPro" id="IPR038718">
    <property type="entry name" value="SNF2-like_sf"/>
</dbReference>
<proteinExistence type="predicted"/>
<dbReference type="InterPro" id="IPR027417">
    <property type="entry name" value="P-loop_NTPase"/>
</dbReference>
<dbReference type="SMART" id="SM00487">
    <property type="entry name" value="DEXDc"/>
    <property type="match status" value="1"/>
</dbReference>
<protein>
    <recommendedName>
        <fullName evidence="13">RING-type domain-containing protein</fullName>
    </recommendedName>
</protein>
<dbReference type="SMART" id="SM00490">
    <property type="entry name" value="HELICc"/>
    <property type="match status" value="1"/>
</dbReference>
<dbReference type="InterPro" id="IPR049730">
    <property type="entry name" value="SNF2/RAD54-like_C"/>
</dbReference>
<evidence type="ECO:0000256" key="3">
    <source>
        <dbReference type="ARBA" id="ARBA00022806"/>
    </source>
</evidence>
<dbReference type="InParanoid" id="K3W7Q3"/>
<dbReference type="VEuPathDB" id="FungiDB:PYU1_G000994"/>
<dbReference type="EnsemblProtists" id="PYU1_T000994">
    <property type="protein sequence ID" value="PYU1_T000994"/>
    <property type="gene ID" value="PYU1_G000994"/>
</dbReference>
<dbReference type="CDD" id="cd18793">
    <property type="entry name" value="SF2_C_SNF"/>
    <property type="match status" value="1"/>
</dbReference>
<dbReference type="EMBL" id="GL376620">
    <property type="status" value="NOT_ANNOTATED_CDS"/>
    <property type="molecule type" value="Genomic_DNA"/>
</dbReference>
<dbReference type="Gene3D" id="3.30.40.10">
    <property type="entry name" value="Zinc/RING finger domain, C3HC4 (zinc finger)"/>
    <property type="match status" value="1"/>
</dbReference>
<dbReference type="InterPro" id="IPR001650">
    <property type="entry name" value="Helicase_C-like"/>
</dbReference>
<reference evidence="12" key="2">
    <citation type="submission" date="2010-04" db="EMBL/GenBank/DDBJ databases">
        <authorList>
            <person name="Buell R."/>
            <person name="Hamilton J."/>
            <person name="Hostetler J."/>
        </authorList>
    </citation>
    <scope>NUCLEOTIDE SEQUENCE [LARGE SCALE GENOMIC DNA]</scope>
    <source>
        <strain evidence="12">DAOM:BR144</strain>
    </source>
</reference>
<dbReference type="GO" id="GO:0004386">
    <property type="term" value="F:helicase activity"/>
    <property type="evidence" value="ECO:0007669"/>
    <property type="project" value="UniProtKB-KW"/>
</dbReference>
<dbReference type="InterPro" id="IPR001841">
    <property type="entry name" value="Znf_RING"/>
</dbReference>
<dbReference type="AlphaFoldDB" id="K3W7Q3"/>
<dbReference type="SUPFAM" id="SSF57850">
    <property type="entry name" value="RING/U-box"/>
    <property type="match status" value="1"/>
</dbReference>
<dbReference type="PANTHER" id="PTHR45626">
    <property type="entry name" value="TRANSCRIPTION TERMINATION FACTOR 2-RELATED"/>
    <property type="match status" value="1"/>
</dbReference>
<keyword evidence="2" id="KW-0378">Hydrolase</keyword>
<feature type="coiled-coil region" evidence="6">
    <location>
        <begin position="1085"/>
        <end position="1112"/>
    </location>
</feature>
<dbReference type="InterPro" id="IPR000330">
    <property type="entry name" value="SNF2_N"/>
</dbReference>
<feature type="domain" description="Helicase C-terminal" evidence="10">
    <location>
        <begin position="946"/>
        <end position="1100"/>
    </location>
</feature>
<dbReference type="HOGENOM" id="CLU_279726_0_0_1"/>
<dbReference type="eggNOG" id="KOG1001">
    <property type="taxonomic scope" value="Eukaryota"/>
</dbReference>
<dbReference type="InterPro" id="IPR014001">
    <property type="entry name" value="Helicase_ATP-bd"/>
</dbReference>
<feature type="compositionally biased region" description="Basic residues" evidence="7">
    <location>
        <begin position="1139"/>
        <end position="1151"/>
    </location>
</feature>
<feature type="region of interest" description="Disordered" evidence="7">
    <location>
        <begin position="14"/>
        <end position="35"/>
    </location>
</feature>
<dbReference type="InterPro" id="IPR013083">
    <property type="entry name" value="Znf_RING/FYVE/PHD"/>
</dbReference>
<accession>K3W7Q3</accession>
<dbReference type="Gene3D" id="3.40.50.300">
    <property type="entry name" value="P-loop containing nucleotide triphosphate hydrolases"/>
    <property type="match status" value="1"/>
</dbReference>
<evidence type="ECO:0000256" key="4">
    <source>
        <dbReference type="ARBA" id="ARBA00022840"/>
    </source>
</evidence>
<feature type="compositionally biased region" description="Polar residues" evidence="7">
    <location>
        <begin position="1120"/>
        <end position="1134"/>
    </location>
</feature>
<feature type="region of interest" description="Disordered" evidence="7">
    <location>
        <begin position="1120"/>
        <end position="1160"/>
    </location>
</feature>
<name>K3W7Q3_GLOUD</name>